<dbReference type="InterPro" id="IPR052398">
    <property type="entry name" value="Ubiquitin_hydrolase_53/54"/>
</dbReference>
<dbReference type="InterPro" id="IPR006865">
    <property type="entry name" value="DUF629"/>
</dbReference>
<proteinExistence type="predicted"/>
<dbReference type="AlphaFoldDB" id="A0A7J0F2J0"/>
<accession>A0A7J0F2J0</accession>
<evidence type="ECO:0000313" key="5">
    <source>
        <dbReference type="EMBL" id="GFY92925.1"/>
    </source>
</evidence>
<gene>
    <name evidence="5" type="ORF">Acr_08g0013210</name>
</gene>
<protein>
    <submittedName>
        <fullName evidence="5">Ubiquitin carboxyl-terminal hydrolase-related protein</fullName>
    </submittedName>
</protein>
<organism evidence="5 6">
    <name type="scientific">Actinidia rufa</name>
    <dbReference type="NCBI Taxonomy" id="165716"/>
    <lineage>
        <taxon>Eukaryota</taxon>
        <taxon>Viridiplantae</taxon>
        <taxon>Streptophyta</taxon>
        <taxon>Embryophyta</taxon>
        <taxon>Tracheophyta</taxon>
        <taxon>Spermatophyta</taxon>
        <taxon>Magnoliopsida</taxon>
        <taxon>eudicotyledons</taxon>
        <taxon>Gunneridae</taxon>
        <taxon>Pentapetalae</taxon>
        <taxon>asterids</taxon>
        <taxon>Ericales</taxon>
        <taxon>Actinidiaceae</taxon>
        <taxon>Actinidia</taxon>
    </lineage>
</organism>
<evidence type="ECO:0000256" key="2">
    <source>
        <dbReference type="ARBA" id="ARBA00022801"/>
    </source>
</evidence>
<keyword evidence="2 5" id="KW-0378">Hydrolase</keyword>
<name>A0A7J0F2J0_9ERIC</name>
<dbReference type="EMBL" id="BJWL01000008">
    <property type="protein sequence ID" value="GFY92925.1"/>
    <property type="molecule type" value="Genomic_DNA"/>
</dbReference>
<evidence type="ECO:0000256" key="1">
    <source>
        <dbReference type="ARBA" id="ARBA00022786"/>
    </source>
</evidence>
<reference evidence="5 6" key="1">
    <citation type="submission" date="2019-07" db="EMBL/GenBank/DDBJ databases">
        <title>De Novo Assembly of kiwifruit Actinidia rufa.</title>
        <authorList>
            <person name="Sugita-Konishi S."/>
            <person name="Sato K."/>
            <person name="Mori E."/>
            <person name="Abe Y."/>
            <person name="Kisaki G."/>
            <person name="Hamano K."/>
            <person name="Suezawa K."/>
            <person name="Otani M."/>
            <person name="Fukuda T."/>
            <person name="Manabe T."/>
            <person name="Gomi K."/>
            <person name="Tabuchi M."/>
            <person name="Akimitsu K."/>
            <person name="Kataoka I."/>
        </authorList>
    </citation>
    <scope>NUCLEOTIDE SEQUENCE [LARGE SCALE GENOMIC DNA]</scope>
    <source>
        <strain evidence="6">cv. Fuchu</strain>
    </source>
</reference>
<dbReference type="OrthoDB" id="2020900at2759"/>
<dbReference type="Proteomes" id="UP000585474">
    <property type="component" value="Unassembled WGS sequence"/>
</dbReference>
<dbReference type="Pfam" id="PF04781">
    <property type="entry name" value="DUF627"/>
    <property type="match status" value="1"/>
</dbReference>
<keyword evidence="6" id="KW-1185">Reference proteome</keyword>
<dbReference type="PANTHER" id="PTHR22975:SF9">
    <property type="entry name" value="ECHINUS SPLICE FORM 3"/>
    <property type="match status" value="1"/>
</dbReference>
<evidence type="ECO:0000259" key="3">
    <source>
        <dbReference type="Pfam" id="PF04780"/>
    </source>
</evidence>
<dbReference type="InterPro" id="IPR006866">
    <property type="entry name" value="DUF627_N"/>
</dbReference>
<comment type="caution">
    <text evidence="5">The sequence shown here is derived from an EMBL/GenBank/DDBJ whole genome shotgun (WGS) entry which is preliminary data.</text>
</comment>
<keyword evidence="1" id="KW-0833">Ubl conjugation pathway</keyword>
<feature type="domain" description="DUF627" evidence="4">
    <location>
        <begin position="6"/>
        <end position="98"/>
    </location>
</feature>
<evidence type="ECO:0000313" key="6">
    <source>
        <dbReference type="Proteomes" id="UP000585474"/>
    </source>
</evidence>
<dbReference type="PANTHER" id="PTHR22975">
    <property type="entry name" value="UBIQUITIN SPECIFIC PROTEINASE"/>
    <property type="match status" value="1"/>
</dbReference>
<feature type="domain" description="DUF629" evidence="3">
    <location>
        <begin position="256"/>
        <end position="354"/>
    </location>
</feature>
<sequence length="420" mass="47441">MRESPKALRRGTHTKALRLMKEMSAKHENSTHSALIHRVQGTVCVKVASIIDDLNAKQRHLKNAIESATKAVSLSPNSVEFAHFYANLLYEAANDGKMRFGCLLRIEHSFDFDLDEESWECGRENLVSSFHARLEDLAEEDATEKSDAARELALDSRKGSGGGPVDSDSAARFFQILPGLESGFIHCLIYEYEEFLTFFVLGTRWSSYSVEGYKVLEEKLELSNSCGIGRYSDKSIPVNDSNTGTQGSEITDKLIVLFDDDALSSWMFTGPTIGEQLALWTRMREEKVQEGMEICETLKKEFYHLQLYKRKCEHLSYKDAVQAVDDLHLEEGKKMAHVTEFVRRSYESVLQKGTNLSVSVTPPSGLLYRSCNPETERAVGHRVSSFHARLEDLAEEDATEKSDTARVVDVVFRHHLLKNI</sequence>
<evidence type="ECO:0000259" key="4">
    <source>
        <dbReference type="Pfam" id="PF04781"/>
    </source>
</evidence>
<dbReference type="GO" id="GO:0016787">
    <property type="term" value="F:hydrolase activity"/>
    <property type="evidence" value="ECO:0007669"/>
    <property type="project" value="UniProtKB-KW"/>
</dbReference>
<dbReference type="Pfam" id="PF04780">
    <property type="entry name" value="DUF629"/>
    <property type="match status" value="1"/>
</dbReference>